<keyword evidence="2" id="KW-1185">Reference proteome</keyword>
<sequence>MPVSAEFNQMESAILDQESLFIGGVAAVECGRFAKKTKKHRFGIRSKCQMAYAFGVNCGRKQCQYL</sequence>
<protein>
    <submittedName>
        <fullName evidence="1">Uncharacterized protein</fullName>
    </submittedName>
</protein>
<gene>
    <name evidence="1" type="ORF">PILCRDRAFT_813794</name>
</gene>
<dbReference type="HOGENOM" id="CLU_2832029_0_0_1"/>
<name>A0A0C3FX46_PILCF</name>
<organism evidence="1 2">
    <name type="scientific">Piloderma croceum (strain F 1598)</name>
    <dbReference type="NCBI Taxonomy" id="765440"/>
    <lineage>
        <taxon>Eukaryota</taxon>
        <taxon>Fungi</taxon>
        <taxon>Dikarya</taxon>
        <taxon>Basidiomycota</taxon>
        <taxon>Agaricomycotina</taxon>
        <taxon>Agaricomycetes</taxon>
        <taxon>Agaricomycetidae</taxon>
        <taxon>Atheliales</taxon>
        <taxon>Atheliaceae</taxon>
        <taxon>Piloderma</taxon>
    </lineage>
</organism>
<reference evidence="1 2" key="1">
    <citation type="submission" date="2014-04" db="EMBL/GenBank/DDBJ databases">
        <authorList>
            <consortium name="DOE Joint Genome Institute"/>
            <person name="Kuo A."/>
            <person name="Tarkka M."/>
            <person name="Buscot F."/>
            <person name="Kohler A."/>
            <person name="Nagy L.G."/>
            <person name="Floudas D."/>
            <person name="Copeland A."/>
            <person name="Barry K.W."/>
            <person name="Cichocki N."/>
            <person name="Veneault-Fourrey C."/>
            <person name="LaButti K."/>
            <person name="Lindquist E.A."/>
            <person name="Lipzen A."/>
            <person name="Lundell T."/>
            <person name="Morin E."/>
            <person name="Murat C."/>
            <person name="Sun H."/>
            <person name="Tunlid A."/>
            <person name="Henrissat B."/>
            <person name="Grigoriev I.V."/>
            <person name="Hibbett D.S."/>
            <person name="Martin F."/>
            <person name="Nordberg H.P."/>
            <person name="Cantor M.N."/>
            <person name="Hua S.X."/>
        </authorList>
    </citation>
    <scope>NUCLEOTIDE SEQUENCE [LARGE SCALE GENOMIC DNA]</scope>
    <source>
        <strain evidence="1 2">F 1598</strain>
    </source>
</reference>
<dbReference type="InParanoid" id="A0A0C3FX46"/>
<evidence type="ECO:0000313" key="2">
    <source>
        <dbReference type="Proteomes" id="UP000054166"/>
    </source>
</evidence>
<dbReference type="AlphaFoldDB" id="A0A0C3FX46"/>
<evidence type="ECO:0000313" key="1">
    <source>
        <dbReference type="EMBL" id="KIM88810.1"/>
    </source>
</evidence>
<dbReference type="Proteomes" id="UP000054166">
    <property type="component" value="Unassembled WGS sequence"/>
</dbReference>
<dbReference type="EMBL" id="KN832976">
    <property type="protein sequence ID" value="KIM88810.1"/>
    <property type="molecule type" value="Genomic_DNA"/>
</dbReference>
<proteinExistence type="predicted"/>
<accession>A0A0C3FX46</accession>
<reference evidence="2" key="2">
    <citation type="submission" date="2015-01" db="EMBL/GenBank/DDBJ databases">
        <title>Evolutionary Origins and Diversification of the Mycorrhizal Mutualists.</title>
        <authorList>
            <consortium name="DOE Joint Genome Institute"/>
            <consortium name="Mycorrhizal Genomics Consortium"/>
            <person name="Kohler A."/>
            <person name="Kuo A."/>
            <person name="Nagy L.G."/>
            <person name="Floudas D."/>
            <person name="Copeland A."/>
            <person name="Barry K.W."/>
            <person name="Cichocki N."/>
            <person name="Veneault-Fourrey C."/>
            <person name="LaButti K."/>
            <person name="Lindquist E.A."/>
            <person name="Lipzen A."/>
            <person name="Lundell T."/>
            <person name="Morin E."/>
            <person name="Murat C."/>
            <person name="Riley R."/>
            <person name="Ohm R."/>
            <person name="Sun H."/>
            <person name="Tunlid A."/>
            <person name="Henrissat B."/>
            <person name="Grigoriev I.V."/>
            <person name="Hibbett D.S."/>
            <person name="Martin F."/>
        </authorList>
    </citation>
    <scope>NUCLEOTIDE SEQUENCE [LARGE SCALE GENOMIC DNA]</scope>
    <source>
        <strain evidence="2">F 1598</strain>
    </source>
</reference>